<evidence type="ECO:0000256" key="4">
    <source>
        <dbReference type="ARBA" id="ARBA00022581"/>
    </source>
</evidence>
<name>A0A163HII0_9ADEN</name>
<evidence type="ECO:0000256" key="10">
    <source>
        <dbReference type="ARBA" id="ARBA00023186"/>
    </source>
</evidence>
<feature type="region of interest" description="Disordered" evidence="15">
    <location>
        <begin position="820"/>
        <end position="842"/>
    </location>
</feature>
<comment type="subunit">
    <text evidence="14">Monomer. Interacts with hexon protein; this interaction allows chaperoning and trimerization of hexon proteins. Interacts (via N-terminus) with host initiation factor EIF4G (via C-terminus). Interacts (via RRM domain) with viral mRNAs that contain the tripartite leader; this interaction allows ribosome shunting and expression of viral late mRNAs.</text>
</comment>
<keyword evidence="11 14" id="KW-1035">Host cytoplasm</keyword>
<dbReference type="KEGG" id="vg:27246334"/>
<dbReference type="HAMAP" id="MF_04060">
    <property type="entry name" value="ADV_SHUT"/>
    <property type="match status" value="1"/>
</dbReference>
<evidence type="ECO:0000256" key="7">
    <source>
        <dbReference type="ARBA" id="ARBA00022884"/>
    </source>
</evidence>
<evidence type="ECO:0000256" key="3">
    <source>
        <dbReference type="ARBA" id="ARBA00022553"/>
    </source>
</evidence>
<keyword evidence="2 14" id="KW-0488">Methylation</keyword>
<evidence type="ECO:0000256" key="12">
    <source>
        <dbReference type="ARBA" id="ARBA00023247"/>
    </source>
</evidence>
<dbReference type="GO" id="GO:0039606">
    <property type="term" value="P:symbiont-mediated suppression of host translation initiation"/>
    <property type="evidence" value="ECO:0007669"/>
    <property type="project" value="UniProtKB-KW"/>
</dbReference>
<feature type="compositionally biased region" description="Low complexity" evidence="15">
    <location>
        <begin position="25"/>
        <end position="34"/>
    </location>
</feature>
<evidence type="ECO:0000256" key="11">
    <source>
        <dbReference type="ARBA" id="ARBA00023200"/>
    </source>
</evidence>
<dbReference type="Proteomes" id="UP000155737">
    <property type="component" value="Segment"/>
</dbReference>
<evidence type="ECO:0000256" key="13">
    <source>
        <dbReference type="ARBA" id="ARBA00023325"/>
    </source>
</evidence>
<feature type="compositionally biased region" description="Acidic residues" evidence="15">
    <location>
        <begin position="35"/>
        <end position="44"/>
    </location>
</feature>
<accession>A0A163HII0</accession>
<comment type="subcellular location">
    <subcellularLocation>
        <location evidence="14">Host cytoplasm</location>
    </subcellularLocation>
</comment>
<feature type="region of interest" description="Disordered" evidence="15">
    <location>
        <begin position="1"/>
        <end position="66"/>
    </location>
</feature>
<feature type="modified residue" description="Phosphotyrosine; by host" evidence="14">
    <location>
        <position position="349"/>
    </location>
</feature>
<evidence type="ECO:0000256" key="5">
    <source>
        <dbReference type="ARBA" id="ARBA00022586"/>
    </source>
</evidence>
<comment type="caution">
    <text evidence="14">Lacks conserved residue(s) required for the propagation of feature annotation.</text>
</comment>
<keyword evidence="5 14" id="KW-1155">Translational shunt</keyword>
<sequence>MAEEYNKQESVVALEQQQDQEEETQQQQVQQLAEEVAEAVLADDDVIKTTTPTPPPTPEPPSEAERELALELQVDPDRAYLSEDVLLKHLRRQARIVSLALEARASTPLSSGDLTLAYERRLFSPPTPPLRQENGTCAPDPHINFYPAFMVPEVLATYHLFFFNHKIPVSCRANRTRADSLLALREGAHLPEFPAMSEVSKIFEGLGDEEIAAEVKSLQESHSALVELSGDNPRLAVVKRTVSLSHFAYPAITLPPKVMDCVMEQLIMKKQKPQEDDAAPPEDEDLAVVSNDELAGWLKLAPGPEVPALLEERRKTLMAVTLVSVHLECMRRFFTEPQIIRKLGESLHYLFRHGYIKQACKISNVELTSLVSYLGILHENRLGQNVLHNTLEGEARRDYVRDTIYLFLLYTWQTAMGIWQQCLENTNLKELEKLLRRERRALWTGFDERTITQDLADIIFPQQLLATLQNGLPDFVSQSMMQNFRTFVLERSGLLPAVCNALPSDFVPIAYRECPPPLWGYTYLLQLANYLMYHNDVAEDVSGEGALLECYCRCNLCTPHRSLAVNTALLNETQSIGTFELQGPPGADGTPGRSLKLSAGLWTSAYLRKFVPEDYHAHSLRFYENQSKPRSQELTACVITQSSILAQLQEIKKAREEFLLKKGHGVYLDPQTGEQLNTSDASADANALTTAGSVRRCKTSDNLPALTQQRHGRPQGSQQLQGEGRSESRGSFRRGGKGGRRHANGAHQQRGGGVQRGGGELYGRGGLQQQRGAGRPGGPARGGPGKIAPGGAGGAEVCPADFGGPQSCLSASSCPIGAACSGGSGGTSCKLAGATGSEESQA</sequence>
<keyword evidence="1 14" id="KW-0813">Transport</keyword>
<comment type="induction">
    <text evidence="14">Expressed in the late phase of the viral replicative cycle.</text>
</comment>
<keyword evidence="8 14" id="KW-0426">Late protein</keyword>
<comment type="function">
    <text evidence="14">Protein that inhibits host translation while promoting late viral translation by ribosome shunting. Blocks host cap-dependent translation by binding to eIF4G, displacing MKNK1 from cap initiation complexes and preventing EIF4E phosphorylation. Binds to the tripartite leader sequence of viral late mRNAs and recruits host eIF4G, PABPC1/poly-A binding protein and 40S ribosomes subunits on viral mRNAs, allowing ribosome shunting and efficient translation of late viral mRNAs even though conventional translation via ribosome scanning from the cap has been shut off in the host cell. During assembly, acts as a chaperone protein that helps hexon proteins assembly into trimers.</text>
</comment>
<feature type="compositionally biased region" description="Polar residues" evidence="15">
    <location>
        <begin position="700"/>
        <end position="721"/>
    </location>
</feature>
<feature type="compositionally biased region" description="Pro residues" evidence="15">
    <location>
        <begin position="52"/>
        <end position="61"/>
    </location>
</feature>
<keyword evidence="4 14" id="KW-0945">Host-virus interaction</keyword>
<comment type="miscellaneous">
    <text evidence="14">All late proteins expressed from the major late promoter are produced by alternative splicing and alternative polyadenylation of the same gene giving rise to non-overlapping ORFs. A leader sequence is present in the N-terminus of all these mRNAs and is recognized by the viral shutoff protein to provide expression although conventional translation via ribosome scanning from the cap has been shut off in the host cell.</text>
</comment>
<dbReference type="OrthoDB" id="707at10239"/>
<organism evidence="16 17">
    <name type="scientific">Bat mastadenovirus WIV9</name>
    <dbReference type="NCBI Taxonomy" id="1788436"/>
    <lineage>
        <taxon>Viruses</taxon>
        <taxon>Varidnaviria</taxon>
        <taxon>Bamfordvirae</taxon>
        <taxon>Preplasmiviricota</taxon>
        <taxon>Polisuviricotina</taxon>
        <taxon>Pharingeaviricetes</taxon>
        <taxon>Rowavirales</taxon>
        <taxon>Adenoviridae</taxon>
        <taxon>Mastadenovirus</taxon>
        <taxon>Mastadenovirus rhinolopidae</taxon>
        <taxon>Bat mastadenovirus C</taxon>
    </lineage>
</organism>
<evidence type="ECO:0000256" key="1">
    <source>
        <dbReference type="ARBA" id="ARBA00022448"/>
    </source>
</evidence>
<gene>
    <name evidence="14" type="primary">L4</name>
</gene>
<keyword evidence="3 14" id="KW-0597">Phosphoprotein</keyword>
<reference evidence="16 17" key="1">
    <citation type="journal article" date="2016" name="J. Gen. Virol.">
        <title>Novel bat adenoviruses with an extremely large E3 gene.</title>
        <authorList>
            <person name="Tan B."/>
            <person name="Yang X.L."/>
            <person name="Ge X.Y."/>
            <person name="Peng C."/>
            <person name="Zhang Y.Z."/>
            <person name="Zhang L.B."/>
            <person name="Shi Z.L."/>
        </authorList>
    </citation>
    <scope>NUCLEOTIDE SEQUENCE [LARGE SCALE GENOMIC DNA]</scope>
    <source>
        <strain evidence="16">WIV9</strain>
    </source>
</reference>
<dbReference type="Pfam" id="PF02438">
    <property type="entry name" value="Adeno_100"/>
    <property type="match status" value="1"/>
</dbReference>
<dbReference type="GO" id="GO:0039657">
    <property type="term" value="P:symbiont-mediated suppression of host gene expression"/>
    <property type="evidence" value="ECO:0007669"/>
    <property type="project" value="UniProtKB-UniRule"/>
</dbReference>
<evidence type="ECO:0000256" key="9">
    <source>
        <dbReference type="ARBA" id="ARBA00022995"/>
    </source>
</evidence>
<comment type="PTM">
    <text evidence="14">Might be cleaved by the viral protease.</text>
</comment>
<keyword evidence="17" id="KW-1185">Reference proteome</keyword>
<keyword evidence="10 14" id="KW-0143">Chaperone</keyword>
<keyword evidence="7 14" id="KW-0694">RNA-binding</keyword>
<proteinExistence type="evidence at transcript level"/>
<dbReference type="InterPro" id="IPR003381">
    <property type="entry name" value="L4"/>
</dbReference>
<feature type="region of interest" description="Disordered" evidence="15">
    <location>
        <begin position="692"/>
        <end position="802"/>
    </location>
</feature>
<keyword evidence="12 14" id="KW-1262">Eukaryotic host gene expression shutoff by virus</keyword>
<keyword evidence="6 14" id="KW-1193">Eukaryotic host translation shutoff by virus</keyword>
<dbReference type="GO" id="GO:0039704">
    <property type="term" value="P:viral translational shunt"/>
    <property type="evidence" value="ECO:0007669"/>
    <property type="project" value="UniProtKB-UniRule"/>
</dbReference>
<evidence type="ECO:0000313" key="17">
    <source>
        <dbReference type="Proteomes" id="UP000155737"/>
    </source>
</evidence>
<dbReference type="EMBL" id="KT698853">
    <property type="protein sequence ID" value="AMB43061.1"/>
    <property type="molecule type" value="Genomic_DNA"/>
</dbReference>
<evidence type="ECO:0000256" key="15">
    <source>
        <dbReference type="SAM" id="MobiDB-lite"/>
    </source>
</evidence>
<evidence type="ECO:0000256" key="6">
    <source>
        <dbReference type="ARBA" id="ARBA00022809"/>
    </source>
</evidence>
<evidence type="ECO:0000256" key="14">
    <source>
        <dbReference type="HAMAP-Rule" id="MF_04060"/>
    </source>
</evidence>
<feature type="compositionally biased region" description="Gly residues" evidence="15">
    <location>
        <begin position="750"/>
        <end position="766"/>
    </location>
</feature>
<feature type="modified residue" description="Phosphotyrosine; by host" evidence="14">
    <location>
        <position position="667"/>
    </location>
</feature>
<evidence type="ECO:0000313" key="16">
    <source>
        <dbReference type="EMBL" id="AMB43061.1"/>
    </source>
</evidence>
<comment type="PTM">
    <text evidence="14">Phosphorylated. Tyrosine phosphorylation enhances preferential binding to tripartite leader mRNAs and allows ribosome shunting.</text>
</comment>
<protein>
    <recommendedName>
        <fullName evidence="14">Shutoff protein</fullName>
    </recommendedName>
    <alternativeName>
        <fullName evidence="14">100 kDa protein</fullName>
        <shortName evidence="14">p100K</shortName>
    </alternativeName>
    <alternativeName>
        <fullName evidence="14">100K-chaperone protein</fullName>
    </alternativeName>
    <alternativeName>
        <fullName evidence="14">L4-100K</fullName>
    </alternativeName>
    <alternativeName>
        <fullName evidence="14">Shutoff protein 100K</fullName>
    </alternativeName>
</protein>
<feature type="compositionally biased region" description="Gly residues" evidence="15">
    <location>
        <begin position="774"/>
        <end position="794"/>
    </location>
</feature>
<keyword evidence="9 14" id="KW-1190">Host gene expression shutoff by virus</keyword>
<dbReference type="GO" id="GO:0019060">
    <property type="term" value="P:intracellular transport of viral protein in host cell"/>
    <property type="evidence" value="ECO:0007669"/>
    <property type="project" value="UniProtKB-UniRule"/>
</dbReference>
<dbReference type="GO" id="GO:0003723">
    <property type="term" value="F:RNA binding"/>
    <property type="evidence" value="ECO:0007669"/>
    <property type="project" value="UniProtKB-UniRule"/>
</dbReference>
<comment type="PTM">
    <text evidence="14">Methylated. Asymmetric dimethylation by host PRMT1 of the Arg/Gly-rich region may regulate shutoff protein binding to hexon and promote the capsid assembly in the nucleus.</text>
</comment>
<comment type="similarity">
    <text evidence="14">Belongs to the adenoviridae shutoff protein family.</text>
</comment>
<evidence type="ECO:0000256" key="8">
    <source>
        <dbReference type="ARBA" id="ARBA00022921"/>
    </source>
</evidence>
<dbReference type="GO" id="GO:0043657">
    <property type="term" value="C:host cell"/>
    <property type="evidence" value="ECO:0007669"/>
    <property type="project" value="GOC"/>
</dbReference>
<evidence type="ECO:0000256" key="2">
    <source>
        <dbReference type="ARBA" id="ARBA00022481"/>
    </source>
</evidence>
<keyword evidence="13 14" id="KW-1075">Inhibition of eukaryotic host translation factors by virus</keyword>
<dbReference type="GO" id="GO:0030430">
    <property type="term" value="C:host cell cytoplasm"/>
    <property type="evidence" value="ECO:0007669"/>
    <property type="project" value="UniProtKB-SubCell"/>
</dbReference>
<dbReference type="RefSeq" id="YP_009246359.1">
    <property type="nucleotide sequence ID" value="NC_029898.1"/>
</dbReference>
<feature type="compositionally biased region" description="Basic residues" evidence="15">
    <location>
        <begin position="731"/>
        <end position="744"/>
    </location>
</feature>